<dbReference type="SUPFAM" id="SSF57701">
    <property type="entry name" value="Zn2/Cys6 DNA-binding domain"/>
    <property type="match status" value="1"/>
</dbReference>
<dbReference type="GO" id="GO:0005634">
    <property type="term" value="C:nucleus"/>
    <property type="evidence" value="ECO:0007669"/>
    <property type="project" value="TreeGrafter"/>
</dbReference>
<dbReference type="GO" id="GO:0045944">
    <property type="term" value="P:positive regulation of transcription by RNA polymerase II"/>
    <property type="evidence" value="ECO:0007669"/>
    <property type="project" value="TreeGrafter"/>
</dbReference>
<feature type="region of interest" description="Disordered" evidence="2">
    <location>
        <begin position="66"/>
        <end position="144"/>
    </location>
</feature>
<feature type="domain" description="Zn(2)-C6 fungal-type" evidence="4">
    <location>
        <begin position="31"/>
        <end position="61"/>
    </location>
</feature>
<feature type="transmembrane region" description="Helical" evidence="3">
    <location>
        <begin position="483"/>
        <end position="501"/>
    </location>
</feature>
<comment type="caution">
    <text evidence="5">The sequence shown here is derived from an EMBL/GenBank/DDBJ whole genome shotgun (WGS) entry which is preliminary data.</text>
</comment>
<dbReference type="Pfam" id="PF00172">
    <property type="entry name" value="Zn_clus"/>
    <property type="match status" value="1"/>
</dbReference>
<dbReference type="InterPro" id="IPR001138">
    <property type="entry name" value="Zn2Cys6_DnaBD"/>
</dbReference>
<dbReference type="PANTHER" id="PTHR37534">
    <property type="entry name" value="TRANSCRIPTIONAL ACTIVATOR PROTEIN UGA3"/>
    <property type="match status" value="1"/>
</dbReference>
<dbReference type="CDD" id="cd00067">
    <property type="entry name" value="GAL4"/>
    <property type="match status" value="1"/>
</dbReference>
<keyword evidence="1" id="KW-0539">Nucleus</keyword>
<organism evidence="5 6">
    <name type="scientific">Plectosphaerella cucumerina</name>
    <dbReference type="NCBI Taxonomy" id="40658"/>
    <lineage>
        <taxon>Eukaryota</taxon>
        <taxon>Fungi</taxon>
        <taxon>Dikarya</taxon>
        <taxon>Ascomycota</taxon>
        <taxon>Pezizomycotina</taxon>
        <taxon>Sordariomycetes</taxon>
        <taxon>Hypocreomycetidae</taxon>
        <taxon>Glomerellales</taxon>
        <taxon>Plectosphaerellaceae</taxon>
        <taxon>Plectosphaerella</taxon>
    </lineage>
</organism>
<dbReference type="PANTHER" id="PTHR37534:SF25">
    <property type="entry name" value="ZN(II)2CYS6 TRANSCRIPTION FACTOR (EUROFUNG)"/>
    <property type="match status" value="1"/>
</dbReference>
<feature type="compositionally biased region" description="Polar residues" evidence="2">
    <location>
        <begin position="126"/>
        <end position="143"/>
    </location>
</feature>
<evidence type="ECO:0000313" key="5">
    <source>
        <dbReference type="EMBL" id="KAH7376800.1"/>
    </source>
</evidence>
<dbReference type="PROSITE" id="PS00463">
    <property type="entry name" value="ZN2_CY6_FUNGAL_1"/>
    <property type="match status" value="1"/>
</dbReference>
<dbReference type="Gene3D" id="4.10.240.10">
    <property type="entry name" value="Zn(2)-C6 fungal-type DNA-binding domain"/>
    <property type="match status" value="1"/>
</dbReference>
<keyword evidence="3" id="KW-0812">Transmembrane</keyword>
<sequence>MNRKSAIVANYQPYLGPPLHTMLAKRRSRTGCLTCRARHVKCDELKPQCGNCLRAKRECVQSSRSGLDIQPYYGPEKRKHRRQSSLASESTRQPVSTEPQNAQNGDTENSSDVREDHVAHEDADTRQVQWLSPVSNESGQNYPWPQEMSPMDSRHAFTPISPQPPSFQAQVSPAALVGATVSINSLLRLDSASPMGHSPGLWAGSQPTSPPVPRPVLGVLAVGEARLVHHYARHLGRWLDCTDASRQFSLKIPALVTSSPILRQAVVSFAARHLGDTTTADAAHEESIHMLIGLLNSDTVAQDEVVCCAIVILRVYEQLSAVRTGSDQERHLAGCSALLRSSQGSTLDLTAPTLREAAIWVYMRQCLYNACVNQQPPNVDFSLSLLPAPLPNPCSTGDLPTETAWANMMTWICATVVQFCFGSSVEVGIVPQDLTARLGKWEELREAVGNWAKSRPRSFDPIWEGEAGHNSNPFPELLFTADWHVIAFGLYHLSCILLIVYKPTPRFAIRNIQSAGFMGTNVS</sequence>
<dbReference type="GO" id="GO:0000976">
    <property type="term" value="F:transcription cis-regulatory region binding"/>
    <property type="evidence" value="ECO:0007669"/>
    <property type="project" value="TreeGrafter"/>
</dbReference>
<reference evidence="5" key="1">
    <citation type="journal article" date="2021" name="Nat. Commun.">
        <title>Genetic determinants of endophytism in the Arabidopsis root mycobiome.</title>
        <authorList>
            <person name="Mesny F."/>
            <person name="Miyauchi S."/>
            <person name="Thiergart T."/>
            <person name="Pickel B."/>
            <person name="Atanasova L."/>
            <person name="Karlsson M."/>
            <person name="Huettel B."/>
            <person name="Barry K.W."/>
            <person name="Haridas S."/>
            <person name="Chen C."/>
            <person name="Bauer D."/>
            <person name="Andreopoulos W."/>
            <person name="Pangilinan J."/>
            <person name="LaButti K."/>
            <person name="Riley R."/>
            <person name="Lipzen A."/>
            <person name="Clum A."/>
            <person name="Drula E."/>
            <person name="Henrissat B."/>
            <person name="Kohler A."/>
            <person name="Grigoriev I.V."/>
            <person name="Martin F.M."/>
            <person name="Hacquard S."/>
        </authorList>
    </citation>
    <scope>NUCLEOTIDE SEQUENCE</scope>
    <source>
        <strain evidence="5">MPI-CAGE-AT-0016</strain>
    </source>
</reference>
<gene>
    <name evidence="5" type="ORF">B0T11DRAFT_24077</name>
</gene>
<dbReference type="GO" id="GO:0000981">
    <property type="term" value="F:DNA-binding transcription factor activity, RNA polymerase II-specific"/>
    <property type="evidence" value="ECO:0007669"/>
    <property type="project" value="InterPro"/>
</dbReference>
<dbReference type="SMART" id="SM00066">
    <property type="entry name" value="GAL4"/>
    <property type="match status" value="1"/>
</dbReference>
<evidence type="ECO:0000259" key="4">
    <source>
        <dbReference type="PROSITE" id="PS50048"/>
    </source>
</evidence>
<dbReference type="PROSITE" id="PS50048">
    <property type="entry name" value="ZN2_CY6_FUNGAL_2"/>
    <property type="match status" value="1"/>
</dbReference>
<evidence type="ECO:0000256" key="2">
    <source>
        <dbReference type="SAM" id="MobiDB-lite"/>
    </source>
</evidence>
<feature type="compositionally biased region" description="Polar residues" evidence="2">
    <location>
        <begin position="84"/>
        <end position="110"/>
    </location>
</feature>
<dbReference type="GO" id="GO:0008270">
    <property type="term" value="F:zinc ion binding"/>
    <property type="evidence" value="ECO:0007669"/>
    <property type="project" value="InterPro"/>
</dbReference>
<dbReference type="InterPro" id="IPR036864">
    <property type="entry name" value="Zn2-C6_fun-type_DNA-bd_sf"/>
</dbReference>
<keyword evidence="6" id="KW-1185">Reference proteome</keyword>
<dbReference type="EMBL" id="JAGPXD010000001">
    <property type="protein sequence ID" value="KAH7376800.1"/>
    <property type="molecule type" value="Genomic_DNA"/>
</dbReference>
<evidence type="ECO:0000256" key="3">
    <source>
        <dbReference type="SAM" id="Phobius"/>
    </source>
</evidence>
<evidence type="ECO:0000313" key="6">
    <source>
        <dbReference type="Proteomes" id="UP000813385"/>
    </source>
</evidence>
<dbReference type="AlphaFoldDB" id="A0A8K0TTP6"/>
<evidence type="ECO:0000256" key="1">
    <source>
        <dbReference type="ARBA" id="ARBA00023242"/>
    </source>
</evidence>
<dbReference type="Proteomes" id="UP000813385">
    <property type="component" value="Unassembled WGS sequence"/>
</dbReference>
<feature type="compositionally biased region" description="Basic and acidic residues" evidence="2">
    <location>
        <begin position="111"/>
        <end position="125"/>
    </location>
</feature>
<keyword evidence="3" id="KW-1133">Transmembrane helix</keyword>
<keyword evidence="3" id="KW-0472">Membrane</keyword>
<proteinExistence type="predicted"/>
<protein>
    <recommendedName>
        <fullName evidence="4">Zn(2)-C6 fungal-type domain-containing protein</fullName>
    </recommendedName>
</protein>
<accession>A0A8K0TTP6</accession>
<dbReference type="OrthoDB" id="4525710at2759"/>
<name>A0A8K0TTP6_9PEZI</name>